<comment type="caution">
    <text evidence="1">The sequence shown here is derived from an EMBL/GenBank/DDBJ whole genome shotgun (WGS) entry which is preliminary data.</text>
</comment>
<organism evidence="1 2">
    <name type="scientific">Dendrolimus kikuchii</name>
    <dbReference type="NCBI Taxonomy" id="765133"/>
    <lineage>
        <taxon>Eukaryota</taxon>
        <taxon>Metazoa</taxon>
        <taxon>Ecdysozoa</taxon>
        <taxon>Arthropoda</taxon>
        <taxon>Hexapoda</taxon>
        <taxon>Insecta</taxon>
        <taxon>Pterygota</taxon>
        <taxon>Neoptera</taxon>
        <taxon>Endopterygota</taxon>
        <taxon>Lepidoptera</taxon>
        <taxon>Glossata</taxon>
        <taxon>Ditrysia</taxon>
        <taxon>Bombycoidea</taxon>
        <taxon>Lasiocampidae</taxon>
        <taxon>Dendrolimus</taxon>
    </lineage>
</organism>
<dbReference type="EMBL" id="CM034414">
    <property type="protein sequence ID" value="KAJ0170246.1"/>
    <property type="molecule type" value="Genomic_DNA"/>
</dbReference>
<gene>
    <name evidence="1" type="ORF">K1T71_014174</name>
</gene>
<accession>A0ACC1CFA8</accession>
<evidence type="ECO:0000313" key="1">
    <source>
        <dbReference type="EMBL" id="KAJ0170246.1"/>
    </source>
</evidence>
<proteinExistence type="predicted"/>
<reference evidence="1 2" key="1">
    <citation type="journal article" date="2021" name="Front. Genet.">
        <title>Chromosome-Level Genome Assembly Reveals Significant Gene Expansion in the Toll and IMD Signaling Pathways of Dendrolimus kikuchii.</title>
        <authorList>
            <person name="Zhou J."/>
            <person name="Wu P."/>
            <person name="Xiong Z."/>
            <person name="Liu N."/>
            <person name="Zhao N."/>
            <person name="Ji M."/>
            <person name="Qiu Y."/>
            <person name="Yang B."/>
        </authorList>
    </citation>
    <scope>NUCLEOTIDE SEQUENCE [LARGE SCALE GENOMIC DNA]</scope>
    <source>
        <strain evidence="1">Ann1</strain>
    </source>
</reference>
<dbReference type="Proteomes" id="UP000824533">
    <property type="component" value="Linkage Group LG28"/>
</dbReference>
<protein>
    <submittedName>
        <fullName evidence="1">Uncharacterized protein</fullName>
    </submittedName>
</protein>
<evidence type="ECO:0000313" key="2">
    <source>
        <dbReference type="Proteomes" id="UP000824533"/>
    </source>
</evidence>
<keyword evidence="2" id="KW-1185">Reference proteome</keyword>
<name>A0ACC1CFA8_9NEOP</name>
<sequence>MNSFTFVVLAVQACLLQNAFGQCLRGGYAPALGAAPCWDSVAPAIATPYAGPIAGPLGYGGLYGAEYGYKGACGSYGGAGIGNVAVAGELPVAGTTVVAGQVPILGAVEFGGPACAAGAVSIAGSCGCGCGAPYVY</sequence>